<dbReference type="AlphaFoldDB" id="A0A1X7THV4"/>
<dbReference type="STRING" id="400682.A0A1X7THV4"/>
<dbReference type="InParanoid" id="A0A1X7THV4"/>
<sequence length="333" mass="38188">MSAEINRLLLLKSGGAQLLSYDTTFKLGDFYVSPILFRNILFRSNPVMPAMFMIHERKLKTTHDELMKIVAKELPCLVHGTQSVSMVTDEERGFVSIDEHLPKVCRFFCWNHIINSAKNWLKGHGATSAEVPVYVGNIRNLLHKDSYEQYELCLDEVKRNWSQPFLQYYMSEIHVKIEFASRWNLEKHGIYSPVSGVTNNQSEGFNSVLKRLQSWKKISIDTALLSLYHLHAYYRNEWQRGLAGLGEHRLKDEFLSASISLDEIEIMENISLEEIVKRINEGVDLSEHAEAHEFVETVSAESVDVSGTDIPATYLEDKNLRCTSSQADEKLNT</sequence>
<proteinExistence type="predicted"/>
<dbReference type="EnsemblMetazoa" id="Aqu2.1.14331_001">
    <property type="protein sequence ID" value="Aqu2.1.14331_001"/>
    <property type="gene ID" value="Aqu2.1.14331"/>
</dbReference>
<organism evidence="1">
    <name type="scientific">Amphimedon queenslandica</name>
    <name type="common">Sponge</name>
    <dbReference type="NCBI Taxonomy" id="400682"/>
    <lineage>
        <taxon>Eukaryota</taxon>
        <taxon>Metazoa</taxon>
        <taxon>Porifera</taxon>
        <taxon>Demospongiae</taxon>
        <taxon>Heteroscleromorpha</taxon>
        <taxon>Haplosclerida</taxon>
        <taxon>Niphatidae</taxon>
        <taxon>Amphimedon</taxon>
    </lineage>
</organism>
<protein>
    <recommendedName>
        <fullName evidence="2">MULE transposase domain-containing protein</fullName>
    </recommendedName>
</protein>
<name>A0A1X7THV4_AMPQE</name>
<dbReference type="OrthoDB" id="5791190at2759"/>
<evidence type="ECO:0008006" key="2">
    <source>
        <dbReference type="Google" id="ProtNLM"/>
    </source>
</evidence>
<reference evidence="1" key="1">
    <citation type="submission" date="2017-05" db="UniProtKB">
        <authorList>
            <consortium name="EnsemblMetazoa"/>
        </authorList>
    </citation>
    <scope>IDENTIFICATION</scope>
</reference>
<accession>A0A1X7THV4</accession>
<evidence type="ECO:0000313" key="1">
    <source>
        <dbReference type="EnsemblMetazoa" id="Aqu2.1.14331_001"/>
    </source>
</evidence>
<dbReference type="eggNOG" id="KOG1633">
    <property type="taxonomic scope" value="Eukaryota"/>
</dbReference>